<protein>
    <submittedName>
        <fullName evidence="2">44305_t:CDS:1</fullName>
    </submittedName>
</protein>
<gene>
    <name evidence="2" type="ORF">GMARGA_LOCUS30804</name>
</gene>
<dbReference type="Proteomes" id="UP000789901">
    <property type="component" value="Unassembled WGS sequence"/>
</dbReference>
<dbReference type="EMBL" id="CAJVQB010044364">
    <property type="protein sequence ID" value="CAG8831846.1"/>
    <property type="molecule type" value="Genomic_DNA"/>
</dbReference>
<feature type="region of interest" description="Disordered" evidence="1">
    <location>
        <begin position="35"/>
        <end position="54"/>
    </location>
</feature>
<name>A0ABN7WGN9_GIGMA</name>
<keyword evidence="3" id="KW-1185">Reference proteome</keyword>
<evidence type="ECO:0000256" key="1">
    <source>
        <dbReference type="SAM" id="MobiDB-lite"/>
    </source>
</evidence>
<proteinExistence type="predicted"/>
<reference evidence="2 3" key="1">
    <citation type="submission" date="2021-06" db="EMBL/GenBank/DDBJ databases">
        <authorList>
            <person name="Kallberg Y."/>
            <person name="Tangrot J."/>
            <person name="Rosling A."/>
        </authorList>
    </citation>
    <scope>NUCLEOTIDE SEQUENCE [LARGE SCALE GENOMIC DNA]</scope>
    <source>
        <strain evidence="2 3">120-4 pot B 10/14</strain>
    </source>
</reference>
<sequence>MTLKQKMELVLFIQLFVHQFSNLNIQILISSSNLSSETKPTKEKKNFLPKSESSNAYSEFQTVIIRPDPIKEKK</sequence>
<comment type="caution">
    <text evidence="2">The sequence shown here is derived from an EMBL/GenBank/DDBJ whole genome shotgun (WGS) entry which is preliminary data.</text>
</comment>
<organism evidence="2 3">
    <name type="scientific">Gigaspora margarita</name>
    <dbReference type="NCBI Taxonomy" id="4874"/>
    <lineage>
        <taxon>Eukaryota</taxon>
        <taxon>Fungi</taxon>
        <taxon>Fungi incertae sedis</taxon>
        <taxon>Mucoromycota</taxon>
        <taxon>Glomeromycotina</taxon>
        <taxon>Glomeromycetes</taxon>
        <taxon>Diversisporales</taxon>
        <taxon>Gigasporaceae</taxon>
        <taxon>Gigaspora</taxon>
    </lineage>
</organism>
<evidence type="ECO:0000313" key="2">
    <source>
        <dbReference type="EMBL" id="CAG8831846.1"/>
    </source>
</evidence>
<accession>A0ABN7WGN9</accession>
<feature type="non-terminal residue" evidence="2">
    <location>
        <position position="74"/>
    </location>
</feature>
<evidence type="ECO:0000313" key="3">
    <source>
        <dbReference type="Proteomes" id="UP000789901"/>
    </source>
</evidence>